<evidence type="ECO:0000313" key="12">
    <source>
        <dbReference type="Proteomes" id="UP000028401"/>
    </source>
</evidence>
<sequence length="382" mass="41575">MTFNNSVGIIAANRLPIGKINGFYKNISPESLYQNLIEQQFKKNSFLKKSEIDYVILGNVTNQGGNLARRCALKAGFSTEVPAFTIDHQCGSGLTALITAANYIQSGEASIICTGGVENTSQSNITIDAKSQLPIKRFKMAPEPYEDLDMGIIADITALKYNISRESQDLYALNSHQKANQAIKNKSLMSEVLPYLGENSSIIRDQTVRPHSSLEALAKLSPAFTENGRTTAGNSCPINDGASSLILANSDKPFDFQGYYLGQATIALAPTDFLLAPIKSTEKLLEKFNLKVAEIEAIELNEAFASQALLFQNHFRLDDRKLNSYGGALAFGHPYGATGGILISRLLNRINKLEKPCLGIATLCIAGGLGISILLGNRWFRE</sequence>
<feature type="active site" description="Acyl-thioester intermediate" evidence="6">
    <location>
        <position position="90"/>
    </location>
</feature>
<dbReference type="PANTHER" id="PTHR18919">
    <property type="entry name" value="ACETYL-COA C-ACYLTRANSFERASE"/>
    <property type="match status" value="1"/>
</dbReference>
<dbReference type="Gene3D" id="3.40.47.10">
    <property type="match status" value="2"/>
</dbReference>
<feature type="active site" description="Proton acceptor" evidence="6">
    <location>
        <position position="333"/>
    </location>
</feature>
<dbReference type="Pfam" id="PF02803">
    <property type="entry name" value="Thiolase_C"/>
    <property type="match status" value="1"/>
</dbReference>
<organism evidence="11 12">
    <name type="scientific">Lactococcus cremoris subsp. cremoris GE214</name>
    <dbReference type="NCBI Taxonomy" id="1415168"/>
    <lineage>
        <taxon>Bacteria</taxon>
        <taxon>Bacillati</taxon>
        <taxon>Bacillota</taxon>
        <taxon>Bacilli</taxon>
        <taxon>Lactobacillales</taxon>
        <taxon>Streptococcaceae</taxon>
        <taxon>Lactococcus</taxon>
        <taxon>Lactococcus cremoris subsp. cremoris</taxon>
    </lineage>
</organism>
<gene>
    <name evidence="11" type="ORF">U725_00593</name>
</gene>
<dbReference type="InterPro" id="IPR020616">
    <property type="entry name" value="Thiolase_N"/>
</dbReference>
<dbReference type="RefSeq" id="WP_042747841.1">
    <property type="nucleotide sequence ID" value="NZ_AZSI01000012.1"/>
</dbReference>
<comment type="similarity">
    <text evidence="1 7">Belongs to the thiolase-like superfamily. Thiolase family.</text>
</comment>
<dbReference type="InterPro" id="IPR020610">
    <property type="entry name" value="Thiolase_AS"/>
</dbReference>
<dbReference type="EMBL" id="AZSI01000012">
    <property type="protein sequence ID" value="KEY63270.1"/>
    <property type="molecule type" value="Genomic_DNA"/>
</dbReference>
<evidence type="ECO:0000256" key="3">
    <source>
        <dbReference type="ARBA" id="ARBA00022679"/>
    </source>
</evidence>
<feature type="transmembrane region" description="Helical" evidence="8">
    <location>
        <begin position="358"/>
        <end position="380"/>
    </location>
</feature>
<evidence type="ECO:0000256" key="4">
    <source>
        <dbReference type="ARBA" id="ARBA00023315"/>
    </source>
</evidence>
<evidence type="ECO:0000256" key="1">
    <source>
        <dbReference type="ARBA" id="ARBA00010982"/>
    </source>
</evidence>
<evidence type="ECO:0000256" key="8">
    <source>
        <dbReference type="SAM" id="Phobius"/>
    </source>
</evidence>
<dbReference type="InterPro" id="IPR020613">
    <property type="entry name" value="Thiolase_CS"/>
</dbReference>
<evidence type="ECO:0000256" key="2">
    <source>
        <dbReference type="ARBA" id="ARBA00012705"/>
    </source>
</evidence>
<feature type="active site" description="Proton acceptor" evidence="6">
    <location>
        <position position="364"/>
    </location>
</feature>
<dbReference type="PIRSF" id="PIRSF000429">
    <property type="entry name" value="Ac-CoA_Ac_transf"/>
    <property type="match status" value="1"/>
</dbReference>
<comment type="caution">
    <text evidence="11">The sequence shown here is derived from an EMBL/GenBank/DDBJ whole genome shotgun (WGS) entry which is preliminary data.</text>
</comment>
<evidence type="ECO:0000313" key="11">
    <source>
        <dbReference type="EMBL" id="KEY63270.1"/>
    </source>
</evidence>
<evidence type="ECO:0000259" key="10">
    <source>
        <dbReference type="Pfam" id="PF02803"/>
    </source>
</evidence>
<evidence type="ECO:0000256" key="7">
    <source>
        <dbReference type="RuleBase" id="RU003557"/>
    </source>
</evidence>
<reference evidence="11 12" key="1">
    <citation type="submission" date="2014-06" db="EMBL/GenBank/DDBJ databases">
        <title>Draft genome sequence of the putrescine producing strain Lactococcus lactis subsp cremoris GE214.</title>
        <authorList>
            <person name="Ladero V."/>
            <person name="Linares D.M."/>
            <person name="del Rio B."/>
            <person name="Mayo B."/>
            <person name="Martin M.C."/>
            <person name="Fernandez M."/>
            <person name="Alvarez M.A."/>
        </authorList>
    </citation>
    <scope>NUCLEOTIDE SEQUENCE [LARGE SCALE GENOMIC DNA]</scope>
    <source>
        <strain evidence="11 12">GE214</strain>
    </source>
</reference>
<evidence type="ECO:0000256" key="5">
    <source>
        <dbReference type="ARBA" id="ARBA00030755"/>
    </source>
</evidence>
<name>A0A084AD91_LACLC</name>
<dbReference type="Proteomes" id="UP000028401">
    <property type="component" value="Unassembled WGS sequence"/>
</dbReference>
<keyword evidence="3 7" id="KW-0808">Transferase</keyword>
<evidence type="ECO:0000259" key="9">
    <source>
        <dbReference type="Pfam" id="PF00108"/>
    </source>
</evidence>
<keyword evidence="8" id="KW-1133">Transmembrane helix</keyword>
<dbReference type="PROSITE" id="PS00099">
    <property type="entry name" value="THIOLASE_3"/>
    <property type="match status" value="1"/>
</dbReference>
<proteinExistence type="inferred from homology"/>
<dbReference type="InterPro" id="IPR016039">
    <property type="entry name" value="Thiolase-like"/>
</dbReference>
<protein>
    <recommendedName>
        <fullName evidence="2">acetyl-CoA C-acetyltransferase</fullName>
        <ecNumber evidence="2">2.3.1.9</ecNumber>
    </recommendedName>
    <alternativeName>
        <fullName evidence="5">Acetoacetyl-CoA thiolase</fullName>
    </alternativeName>
</protein>
<dbReference type="InterPro" id="IPR002155">
    <property type="entry name" value="Thiolase"/>
</dbReference>
<feature type="domain" description="Thiolase N-terminal" evidence="9">
    <location>
        <begin position="7"/>
        <end position="250"/>
    </location>
</feature>
<dbReference type="AlphaFoldDB" id="A0A084AD91"/>
<accession>A0A084AD91</accession>
<keyword evidence="8" id="KW-0472">Membrane</keyword>
<evidence type="ECO:0000256" key="6">
    <source>
        <dbReference type="PIRSR" id="PIRSR000429-1"/>
    </source>
</evidence>
<dbReference type="GO" id="GO:0003985">
    <property type="term" value="F:acetyl-CoA C-acetyltransferase activity"/>
    <property type="evidence" value="ECO:0007669"/>
    <property type="project" value="UniProtKB-EC"/>
</dbReference>
<feature type="domain" description="Thiolase C-terminal" evidence="10">
    <location>
        <begin position="262"/>
        <end position="375"/>
    </location>
</feature>
<dbReference type="PROSITE" id="PS00737">
    <property type="entry name" value="THIOLASE_2"/>
    <property type="match status" value="1"/>
</dbReference>
<keyword evidence="4 7" id="KW-0012">Acyltransferase</keyword>
<dbReference type="Pfam" id="PF00108">
    <property type="entry name" value="Thiolase_N"/>
    <property type="match status" value="1"/>
</dbReference>
<dbReference type="PANTHER" id="PTHR18919:SF107">
    <property type="entry name" value="ACETYL-COA ACETYLTRANSFERASE, CYTOSOLIC"/>
    <property type="match status" value="1"/>
</dbReference>
<dbReference type="CDD" id="cd00751">
    <property type="entry name" value="thiolase"/>
    <property type="match status" value="1"/>
</dbReference>
<dbReference type="InterPro" id="IPR020617">
    <property type="entry name" value="Thiolase_C"/>
</dbReference>
<dbReference type="NCBIfam" id="TIGR01930">
    <property type="entry name" value="AcCoA-C-Actrans"/>
    <property type="match status" value="1"/>
</dbReference>
<dbReference type="EC" id="2.3.1.9" evidence="2"/>
<dbReference type="PATRIC" id="fig|1415168.3.peg.628"/>
<keyword evidence="8" id="KW-0812">Transmembrane</keyword>
<dbReference type="SUPFAM" id="SSF53901">
    <property type="entry name" value="Thiolase-like"/>
    <property type="match status" value="2"/>
</dbReference>